<dbReference type="GO" id="GO:0000287">
    <property type="term" value="F:magnesium ion binding"/>
    <property type="evidence" value="ECO:0007669"/>
    <property type="project" value="InterPro"/>
</dbReference>
<dbReference type="Pfam" id="PF05866">
    <property type="entry name" value="RusA"/>
    <property type="match status" value="1"/>
</dbReference>
<dbReference type="InterPro" id="IPR008822">
    <property type="entry name" value="Endonuclease_RusA-like"/>
</dbReference>
<protein>
    <submittedName>
        <fullName evidence="1">Holliday junction resolvase</fullName>
    </submittedName>
</protein>
<dbReference type="Gene3D" id="3.30.1330.70">
    <property type="entry name" value="Holliday junction resolvase RusA"/>
    <property type="match status" value="1"/>
</dbReference>
<dbReference type="AlphaFoldDB" id="A0A376CYK9"/>
<dbReference type="SUPFAM" id="SSF103084">
    <property type="entry name" value="Holliday junction resolvase RusA"/>
    <property type="match status" value="1"/>
</dbReference>
<reference evidence="1 2" key="1">
    <citation type="submission" date="2018-06" db="EMBL/GenBank/DDBJ databases">
        <authorList>
            <consortium name="Pathogen Informatics"/>
            <person name="Doyle S."/>
        </authorList>
    </citation>
    <scope>NUCLEOTIDE SEQUENCE [LARGE SCALE GENOMIC DNA]</scope>
    <source>
        <strain evidence="1 2">NCTC10289</strain>
    </source>
</reference>
<dbReference type="GO" id="GO:0006281">
    <property type="term" value="P:DNA repair"/>
    <property type="evidence" value="ECO:0007669"/>
    <property type="project" value="InterPro"/>
</dbReference>
<organism evidence="1 2">
    <name type="scientific">Corynebacterium minutissimum</name>
    <dbReference type="NCBI Taxonomy" id="38301"/>
    <lineage>
        <taxon>Bacteria</taxon>
        <taxon>Bacillati</taxon>
        <taxon>Actinomycetota</taxon>
        <taxon>Actinomycetes</taxon>
        <taxon>Mycobacteriales</taxon>
        <taxon>Corynebacteriaceae</taxon>
        <taxon>Corynebacterium</taxon>
    </lineage>
</organism>
<dbReference type="EMBL" id="UFXP01000001">
    <property type="protein sequence ID" value="STC77457.1"/>
    <property type="molecule type" value="Genomic_DNA"/>
</dbReference>
<dbReference type="InterPro" id="IPR036614">
    <property type="entry name" value="RusA-like_sf"/>
</dbReference>
<evidence type="ECO:0000313" key="1">
    <source>
        <dbReference type="EMBL" id="STC77457.1"/>
    </source>
</evidence>
<accession>A0A376CYK9</accession>
<name>A0A376CYK9_9CORY</name>
<evidence type="ECO:0000313" key="2">
    <source>
        <dbReference type="Proteomes" id="UP000254287"/>
    </source>
</evidence>
<dbReference type="GO" id="GO:0006310">
    <property type="term" value="P:DNA recombination"/>
    <property type="evidence" value="ECO:0007669"/>
    <property type="project" value="InterPro"/>
</dbReference>
<dbReference type="Proteomes" id="UP000254287">
    <property type="component" value="Unassembled WGS sequence"/>
</dbReference>
<gene>
    <name evidence="1" type="ORF">NCTC10289_01267</name>
</gene>
<proteinExistence type="predicted"/>
<sequence>MNAIAIAGYAMTNDPIMAVFVPGIPRPQGSKSYLGSGRMRESSQYLPAWRQLVATRARAAFGRRAPVDEPVLLDVVFVLPARKDEPEPGGWHTVTPDLDKLVRAVGDALVEARVLHDDARVAAIRAAKRRARLNEPPGAHIHIDSLKRPHSAS</sequence>